<comment type="caution">
    <text evidence="12">The sequence shown here is derived from an EMBL/GenBank/DDBJ whole genome shotgun (WGS) entry which is preliminary data.</text>
</comment>
<evidence type="ECO:0000313" key="12">
    <source>
        <dbReference type="EMBL" id="MBA2933593.1"/>
    </source>
</evidence>
<keyword evidence="3" id="KW-1134">Transmembrane beta strand</keyword>
<evidence type="ECO:0000256" key="5">
    <source>
        <dbReference type="ARBA" id="ARBA00022692"/>
    </source>
</evidence>
<keyword evidence="5" id="KW-0812">Transmembrane</keyword>
<keyword evidence="12" id="KW-0675">Receptor</keyword>
<feature type="domain" description="TonB-dependent receptor plug" evidence="11">
    <location>
        <begin position="35"/>
        <end position="141"/>
    </location>
</feature>
<keyword evidence="4" id="KW-0410">Iron transport</keyword>
<dbReference type="Pfam" id="PF07715">
    <property type="entry name" value="Plug"/>
    <property type="match status" value="1"/>
</dbReference>
<keyword evidence="8" id="KW-0798">TonB box</keyword>
<evidence type="ECO:0000256" key="6">
    <source>
        <dbReference type="ARBA" id="ARBA00023004"/>
    </source>
</evidence>
<dbReference type="Gene3D" id="2.40.170.20">
    <property type="entry name" value="TonB-dependent receptor, beta-barrel domain"/>
    <property type="match status" value="1"/>
</dbReference>
<proteinExistence type="predicted"/>
<evidence type="ECO:0000256" key="10">
    <source>
        <dbReference type="ARBA" id="ARBA00023237"/>
    </source>
</evidence>
<dbReference type="SUPFAM" id="SSF56935">
    <property type="entry name" value="Porins"/>
    <property type="match status" value="1"/>
</dbReference>
<evidence type="ECO:0000256" key="7">
    <source>
        <dbReference type="ARBA" id="ARBA00023065"/>
    </source>
</evidence>
<dbReference type="InterPro" id="IPR012910">
    <property type="entry name" value="Plug_dom"/>
</dbReference>
<dbReference type="PANTHER" id="PTHR32552">
    <property type="entry name" value="FERRICHROME IRON RECEPTOR-RELATED"/>
    <property type="match status" value="1"/>
</dbReference>
<keyword evidence="9" id="KW-0472">Membrane</keyword>
<dbReference type="AlphaFoldDB" id="A0A838L269"/>
<keyword evidence="7" id="KW-0406">Ion transport</keyword>
<dbReference type="Proteomes" id="UP000570166">
    <property type="component" value="Unassembled WGS sequence"/>
</dbReference>
<evidence type="ECO:0000313" key="13">
    <source>
        <dbReference type="Proteomes" id="UP000570166"/>
    </source>
</evidence>
<sequence>MAQTAPSPAAATPAAPSTAPSDAIIVTARRSGENIQSVPVSVTAFSPTTLRAASITKTADLMMKTPGVFLSGSGGRENSIFSIRGQSKALSGPGAAAVVSYFNDVPMPTFGSGVATFDLSSVQVLKGPQGTLFGRNTTGGAVLYYSTAPTYKLNGYLQGTYGNYDDRVLEGAVNVPIIDQHVALRVSGQYEKRDGWTKNIGTGFSTLDDANSRAFRIGLKVEPTDWLHNVTTYDYYRNYYNGDAFALIQVYDNPSLVDALGLRPALEAALAEQKKNGPRVVDDDMTRPERVKRMGVTNKTDIDISDPVQLVNIFGYRRTRVSYDANVDAVGPLPSDGSVPGIPAGTPLNLLDAGATQNVEQFTDEVQLKGRIGGDKLRWLIGGFWLKSDPIGPTGTFAGIGTVPGFTEGNFNYSFYSERSKALFANLNYDLGWLVTGLRANAGFRYTWDNVKSCTAADIHQLGTQNPDDCVAGNPNLINPATTRAKSSAPTWQFGLEWQATRDLFAYVTTRRGYRSGGVNSPTLGGTLASVQVFDPETVTDVEAGIRSDWNVGDVKVRLNASGFIGWYNKVQVVLTGVQVTAPGCIAGDPVFGAPGSPYTPDGDCNPQNDPASGTLLVNAGKTKVPGVDLDGRIAYHDFSVTFGATIIDPKQRKLDVNPAVLNYIPTGGIPFYKVAKQTVTAGAAYHHDLADRGSLDFNLDYYYSSKVSEADFAEPSYDLFNARVSWNNVMGKPVDLSVFATNLFDKKYLAIGGASGRGIGFVGDIYGAPRQYGVQLRYHFGS</sequence>
<accession>A0A838L269</accession>
<protein>
    <submittedName>
        <fullName evidence="12">TonB-dependent receptor plug domain-containing protein</fullName>
    </submittedName>
</protein>
<evidence type="ECO:0000256" key="2">
    <source>
        <dbReference type="ARBA" id="ARBA00022448"/>
    </source>
</evidence>
<evidence type="ECO:0000259" key="11">
    <source>
        <dbReference type="Pfam" id="PF07715"/>
    </source>
</evidence>
<evidence type="ECO:0000256" key="4">
    <source>
        <dbReference type="ARBA" id="ARBA00022496"/>
    </source>
</evidence>
<dbReference type="RefSeq" id="WP_160363411.1">
    <property type="nucleotide sequence ID" value="NZ_JACEIB010000003.1"/>
</dbReference>
<name>A0A838L269_9SPHN</name>
<keyword evidence="13" id="KW-1185">Reference proteome</keyword>
<dbReference type="EMBL" id="JACEIB010000003">
    <property type="protein sequence ID" value="MBA2933593.1"/>
    <property type="molecule type" value="Genomic_DNA"/>
</dbReference>
<organism evidence="12 13">
    <name type="scientific">Sphingomonas chungangi</name>
    <dbReference type="NCBI Taxonomy" id="2683589"/>
    <lineage>
        <taxon>Bacteria</taxon>
        <taxon>Pseudomonadati</taxon>
        <taxon>Pseudomonadota</taxon>
        <taxon>Alphaproteobacteria</taxon>
        <taxon>Sphingomonadales</taxon>
        <taxon>Sphingomonadaceae</taxon>
        <taxon>Sphingomonas</taxon>
    </lineage>
</organism>
<gene>
    <name evidence="12" type="ORF">HZF05_05730</name>
</gene>
<dbReference type="InterPro" id="IPR036942">
    <property type="entry name" value="Beta-barrel_TonB_sf"/>
</dbReference>
<evidence type="ECO:0000256" key="8">
    <source>
        <dbReference type="ARBA" id="ARBA00023077"/>
    </source>
</evidence>
<evidence type="ECO:0000256" key="1">
    <source>
        <dbReference type="ARBA" id="ARBA00004571"/>
    </source>
</evidence>
<keyword evidence="10" id="KW-0998">Cell outer membrane</keyword>
<evidence type="ECO:0000256" key="9">
    <source>
        <dbReference type="ARBA" id="ARBA00023136"/>
    </source>
</evidence>
<dbReference type="GO" id="GO:0006826">
    <property type="term" value="P:iron ion transport"/>
    <property type="evidence" value="ECO:0007669"/>
    <property type="project" value="UniProtKB-KW"/>
</dbReference>
<evidence type="ECO:0000256" key="3">
    <source>
        <dbReference type="ARBA" id="ARBA00022452"/>
    </source>
</evidence>
<dbReference type="PANTHER" id="PTHR32552:SF81">
    <property type="entry name" value="TONB-DEPENDENT OUTER MEMBRANE RECEPTOR"/>
    <property type="match status" value="1"/>
</dbReference>
<reference evidence="12 13" key="1">
    <citation type="submission" date="2020-07" db="EMBL/GenBank/DDBJ databases">
        <authorList>
            <person name="Sun Q."/>
        </authorList>
    </citation>
    <scope>NUCLEOTIDE SEQUENCE [LARGE SCALE GENOMIC DNA]</scope>
    <source>
        <strain evidence="12 13">CGMCC 1.13654</strain>
    </source>
</reference>
<dbReference type="GO" id="GO:0009279">
    <property type="term" value="C:cell outer membrane"/>
    <property type="evidence" value="ECO:0007669"/>
    <property type="project" value="UniProtKB-SubCell"/>
</dbReference>
<keyword evidence="2" id="KW-0813">Transport</keyword>
<comment type="subcellular location">
    <subcellularLocation>
        <location evidence="1">Cell outer membrane</location>
        <topology evidence="1">Multi-pass membrane protein</topology>
    </subcellularLocation>
</comment>
<keyword evidence="6" id="KW-0408">Iron</keyword>
<dbReference type="InterPro" id="IPR039426">
    <property type="entry name" value="TonB-dep_rcpt-like"/>
</dbReference>